<keyword evidence="1" id="KW-0805">Transcription regulation</keyword>
<dbReference type="PANTHER" id="PTHR43132:SF2">
    <property type="entry name" value="ARSENICAL RESISTANCE OPERON REPRESSOR ARSR-RELATED"/>
    <property type="match status" value="1"/>
</dbReference>
<dbReference type="InterPro" id="IPR036388">
    <property type="entry name" value="WH-like_DNA-bd_sf"/>
</dbReference>
<dbReference type="GO" id="GO:0003677">
    <property type="term" value="F:DNA binding"/>
    <property type="evidence" value="ECO:0007669"/>
    <property type="project" value="UniProtKB-KW"/>
</dbReference>
<dbReference type="EMBL" id="CABR01000145">
    <property type="protein sequence ID" value="CBI11477.1"/>
    <property type="molecule type" value="Genomic_DNA"/>
</dbReference>
<dbReference type="Pfam" id="PF12840">
    <property type="entry name" value="HTH_20"/>
    <property type="match status" value="1"/>
</dbReference>
<organism evidence="5">
    <name type="scientific">mine drainage metagenome</name>
    <dbReference type="NCBI Taxonomy" id="410659"/>
    <lineage>
        <taxon>unclassified sequences</taxon>
        <taxon>metagenomes</taxon>
        <taxon>ecological metagenomes</taxon>
    </lineage>
</organism>
<dbReference type="SUPFAM" id="SSF46785">
    <property type="entry name" value="Winged helix' DNA-binding domain"/>
    <property type="match status" value="1"/>
</dbReference>
<sequence length="117" mass="12760">MELITKCAVVAPSSNSEIFLVPDALAALHVLGQKTRLEIFRLLARREPVGFSAAAIAEMIRTPQNSVSLHLAILTRARLTAMSRRGRSIVYHAKFDGMQALSSTCWSTAATATCVFR</sequence>
<comment type="caution">
    <text evidence="5">The sequence shown here is derived from an EMBL/GenBank/DDBJ whole genome shotgun (WGS) entry which is preliminary data.</text>
</comment>
<proteinExistence type="predicted"/>
<dbReference type="InterPro" id="IPR051011">
    <property type="entry name" value="Metal_resp_trans_reg"/>
</dbReference>
<evidence type="ECO:0000259" key="4">
    <source>
        <dbReference type="PROSITE" id="PS50987"/>
    </source>
</evidence>
<keyword evidence="3" id="KW-0804">Transcription</keyword>
<dbReference type="SMART" id="SM00418">
    <property type="entry name" value="HTH_ARSR"/>
    <property type="match status" value="1"/>
</dbReference>
<dbReference type="AlphaFoldDB" id="E6QW54"/>
<protein>
    <recommendedName>
        <fullName evidence="4">HTH arsR-type domain-containing protein</fullName>
    </recommendedName>
</protein>
<name>E6QW54_9ZZZZ</name>
<evidence type="ECO:0000313" key="5">
    <source>
        <dbReference type="EMBL" id="CBI11477.1"/>
    </source>
</evidence>
<keyword evidence="2" id="KW-0238">DNA-binding</keyword>
<evidence type="ECO:0000256" key="3">
    <source>
        <dbReference type="ARBA" id="ARBA00023163"/>
    </source>
</evidence>
<evidence type="ECO:0000256" key="1">
    <source>
        <dbReference type="ARBA" id="ARBA00023015"/>
    </source>
</evidence>
<gene>
    <name evidence="5" type="ORF">CARN7_2307</name>
</gene>
<accession>E6QW54</accession>
<dbReference type="PANTHER" id="PTHR43132">
    <property type="entry name" value="ARSENICAL RESISTANCE OPERON REPRESSOR ARSR-RELATED"/>
    <property type="match status" value="1"/>
</dbReference>
<feature type="domain" description="HTH arsR-type" evidence="4">
    <location>
        <begin position="16"/>
        <end position="113"/>
    </location>
</feature>
<dbReference type="InterPro" id="IPR001845">
    <property type="entry name" value="HTH_ArsR_DNA-bd_dom"/>
</dbReference>
<dbReference type="GO" id="GO:0003700">
    <property type="term" value="F:DNA-binding transcription factor activity"/>
    <property type="evidence" value="ECO:0007669"/>
    <property type="project" value="InterPro"/>
</dbReference>
<dbReference type="InterPro" id="IPR011991">
    <property type="entry name" value="ArsR-like_HTH"/>
</dbReference>
<dbReference type="CDD" id="cd00090">
    <property type="entry name" value="HTH_ARSR"/>
    <property type="match status" value="1"/>
</dbReference>
<dbReference type="PROSITE" id="PS50987">
    <property type="entry name" value="HTH_ARSR_2"/>
    <property type="match status" value="1"/>
</dbReference>
<dbReference type="Gene3D" id="1.10.10.10">
    <property type="entry name" value="Winged helix-like DNA-binding domain superfamily/Winged helix DNA-binding domain"/>
    <property type="match status" value="1"/>
</dbReference>
<evidence type="ECO:0000256" key="2">
    <source>
        <dbReference type="ARBA" id="ARBA00023125"/>
    </source>
</evidence>
<dbReference type="InterPro" id="IPR036390">
    <property type="entry name" value="WH_DNA-bd_sf"/>
</dbReference>
<reference evidence="5" key="1">
    <citation type="submission" date="2009-10" db="EMBL/GenBank/DDBJ databases">
        <title>Diversity of trophic interactions inside an arsenic-rich microbial ecosystem.</title>
        <authorList>
            <person name="Bertin P.N."/>
            <person name="Heinrich-Salmeron A."/>
            <person name="Pelletier E."/>
            <person name="Goulhen-Chollet F."/>
            <person name="Arsene-Ploetze F."/>
            <person name="Gallien S."/>
            <person name="Calteau A."/>
            <person name="Vallenet D."/>
            <person name="Casiot C."/>
            <person name="Chane-Woon-Ming B."/>
            <person name="Giloteaux L."/>
            <person name="Barakat M."/>
            <person name="Bonnefoy V."/>
            <person name="Bruneel O."/>
            <person name="Chandler M."/>
            <person name="Cleiss J."/>
            <person name="Duran R."/>
            <person name="Elbaz-Poulichet F."/>
            <person name="Fonknechten N."/>
            <person name="Lauga B."/>
            <person name="Mornico D."/>
            <person name="Ortet P."/>
            <person name="Schaeffer C."/>
            <person name="Siguier P."/>
            <person name="Alexander Thil Smith A."/>
            <person name="Van Dorsselaer A."/>
            <person name="Weissenbach J."/>
            <person name="Medigue C."/>
            <person name="Le Paslier D."/>
        </authorList>
    </citation>
    <scope>NUCLEOTIDE SEQUENCE</scope>
</reference>